<dbReference type="RefSeq" id="WP_344058380.1">
    <property type="nucleotide sequence ID" value="NZ_BAAAPU010000003.1"/>
</dbReference>
<dbReference type="Gene3D" id="1.10.30.50">
    <property type="match status" value="1"/>
</dbReference>
<keyword evidence="3" id="KW-1185">Reference proteome</keyword>
<gene>
    <name evidence="2" type="ORF">GCM10009817_06610</name>
</gene>
<reference evidence="2 3" key="1">
    <citation type="journal article" date="2019" name="Int. J. Syst. Evol. Microbiol.">
        <title>The Global Catalogue of Microorganisms (GCM) 10K type strain sequencing project: providing services to taxonomists for standard genome sequencing and annotation.</title>
        <authorList>
            <consortium name="The Broad Institute Genomics Platform"/>
            <consortium name="The Broad Institute Genome Sequencing Center for Infectious Disease"/>
            <person name="Wu L."/>
            <person name="Ma J."/>
        </authorList>
    </citation>
    <scope>NUCLEOTIDE SEQUENCE [LARGE SCALE GENOMIC DNA]</scope>
    <source>
        <strain evidence="2 3">JCM 15628</strain>
    </source>
</reference>
<evidence type="ECO:0000313" key="2">
    <source>
        <dbReference type="EMBL" id="GAA1969339.1"/>
    </source>
</evidence>
<dbReference type="InterPro" id="IPR003615">
    <property type="entry name" value="HNH_nuc"/>
</dbReference>
<proteinExistence type="predicted"/>
<dbReference type="Proteomes" id="UP001500013">
    <property type="component" value="Unassembled WGS sequence"/>
</dbReference>
<dbReference type="Pfam" id="PF01844">
    <property type="entry name" value="HNH"/>
    <property type="match status" value="1"/>
</dbReference>
<name>A0ABN2RHN9_9MICO</name>
<organism evidence="2 3">
    <name type="scientific">Terrabacter lapilli</name>
    <dbReference type="NCBI Taxonomy" id="436231"/>
    <lineage>
        <taxon>Bacteria</taxon>
        <taxon>Bacillati</taxon>
        <taxon>Actinomycetota</taxon>
        <taxon>Actinomycetes</taxon>
        <taxon>Micrococcales</taxon>
        <taxon>Intrasporangiaceae</taxon>
        <taxon>Terrabacter</taxon>
    </lineage>
</organism>
<comment type="caution">
    <text evidence="2">The sequence shown here is derived from an EMBL/GenBank/DDBJ whole genome shotgun (WGS) entry which is preliminary data.</text>
</comment>
<dbReference type="InterPro" id="IPR002711">
    <property type="entry name" value="HNH"/>
</dbReference>
<accession>A0ABN2RHN9</accession>
<protein>
    <recommendedName>
        <fullName evidence="1">HNH domain-containing protein</fullName>
    </recommendedName>
</protein>
<evidence type="ECO:0000259" key="1">
    <source>
        <dbReference type="Pfam" id="PF01844"/>
    </source>
</evidence>
<dbReference type="EMBL" id="BAAAPU010000003">
    <property type="protein sequence ID" value="GAA1969339.1"/>
    <property type="molecule type" value="Genomic_DNA"/>
</dbReference>
<evidence type="ECO:0000313" key="3">
    <source>
        <dbReference type="Proteomes" id="UP001500013"/>
    </source>
</evidence>
<feature type="domain" description="HNH" evidence="1">
    <location>
        <begin position="29"/>
        <end position="82"/>
    </location>
</feature>
<sequence>MAGEHRLKANGHRYREAKARFVRNAEPWCGICGAEVDKTLKWPHPDSPSVDHVIPLAKGGDAMDTKAWQLAHLHCNRDKSDRLDYGQPTACPMLHCPPGPATPECPYGPGFHWPKPTVRLAW</sequence>
<dbReference type="CDD" id="cd00085">
    <property type="entry name" value="HNHc"/>
    <property type="match status" value="1"/>
</dbReference>